<comment type="similarity">
    <text evidence="1">Belongs to the bacterial ribosomal protein bS6 family.</text>
</comment>
<organism evidence="2">
    <name type="scientific">marine sediment metagenome</name>
    <dbReference type="NCBI Taxonomy" id="412755"/>
    <lineage>
        <taxon>unclassified sequences</taxon>
        <taxon>metagenomes</taxon>
        <taxon>ecological metagenomes</taxon>
    </lineage>
</organism>
<dbReference type="GO" id="GO:0006412">
    <property type="term" value="P:translation"/>
    <property type="evidence" value="ECO:0007669"/>
    <property type="project" value="InterPro"/>
</dbReference>
<dbReference type="Pfam" id="PF01250">
    <property type="entry name" value="Ribosomal_S6"/>
    <property type="match status" value="1"/>
</dbReference>
<dbReference type="GO" id="GO:0019843">
    <property type="term" value="F:rRNA binding"/>
    <property type="evidence" value="ECO:0007669"/>
    <property type="project" value="InterPro"/>
</dbReference>
<sequence length="53" mass="5976">SPLVDIKAGLEHFVEGNYVLTQFKLKPVLSKELEANLQTSEEILRHLLVKLSS</sequence>
<dbReference type="EMBL" id="BARW01010197">
    <property type="protein sequence ID" value="GAI73901.1"/>
    <property type="molecule type" value="Genomic_DNA"/>
</dbReference>
<accession>X1S413</accession>
<dbReference type="InterPro" id="IPR000529">
    <property type="entry name" value="Ribosomal_bS6"/>
</dbReference>
<evidence type="ECO:0000256" key="1">
    <source>
        <dbReference type="ARBA" id="ARBA00009512"/>
    </source>
</evidence>
<dbReference type="SUPFAM" id="SSF54995">
    <property type="entry name" value="Ribosomal protein S6"/>
    <property type="match status" value="1"/>
</dbReference>
<evidence type="ECO:0000313" key="2">
    <source>
        <dbReference type="EMBL" id="GAI73901.1"/>
    </source>
</evidence>
<protein>
    <submittedName>
        <fullName evidence="2">Uncharacterized protein</fullName>
    </submittedName>
</protein>
<reference evidence="2" key="1">
    <citation type="journal article" date="2014" name="Front. Microbiol.">
        <title>High frequency of phylogenetically diverse reductive dehalogenase-homologous genes in deep subseafloor sedimentary metagenomes.</title>
        <authorList>
            <person name="Kawai M."/>
            <person name="Futagami T."/>
            <person name="Toyoda A."/>
            <person name="Takaki Y."/>
            <person name="Nishi S."/>
            <person name="Hori S."/>
            <person name="Arai W."/>
            <person name="Tsubouchi T."/>
            <person name="Morono Y."/>
            <person name="Uchiyama I."/>
            <person name="Ito T."/>
            <person name="Fujiyama A."/>
            <person name="Inagaki F."/>
            <person name="Takami H."/>
        </authorList>
    </citation>
    <scope>NUCLEOTIDE SEQUENCE</scope>
    <source>
        <strain evidence="2">Expedition CK06-06</strain>
    </source>
</reference>
<dbReference type="AlphaFoldDB" id="X1S413"/>
<dbReference type="GO" id="GO:0003735">
    <property type="term" value="F:structural constituent of ribosome"/>
    <property type="evidence" value="ECO:0007669"/>
    <property type="project" value="InterPro"/>
</dbReference>
<dbReference type="InterPro" id="IPR014717">
    <property type="entry name" value="Transl_elong_EF1B/ribsomal_bS6"/>
</dbReference>
<proteinExistence type="inferred from homology"/>
<dbReference type="Gene3D" id="3.30.70.60">
    <property type="match status" value="1"/>
</dbReference>
<dbReference type="GO" id="GO:0005840">
    <property type="term" value="C:ribosome"/>
    <property type="evidence" value="ECO:0007669"/>
    <property type="project" value="InterPro"/>
</dbReference>
<feature type="non-terminal residue" evidence="2">
    <location>
        <position position="1"/>
    </location>
</feature>
<gene>
    <name evidence="2" type="ORF">S12H4_20194</name>
</gene>
<dbReference type="InterPro" id="IPR035980">
    <property type="entry name" value="Ribosomal_bS6_sf"/>
</dbReference>
<comment type="caution">
    <text evidence="2">The sequence shown here is derived from an EMBL/GenBank/DDBJ whole genome shotgun (WGS) entry which is preliminary data.</text>
</comment>
<name>X1S413_9ZZZZ</name>